<evidence type="ECO:0000313" key="2">
    <source>
        <dbReference type="Proteomes" id="UP001286313"/>
    </source>
</evidence>
<proteinExistence type="predicted"/>
<dbReference type="Proteomes" id="UP001286313">
    <property type="component" value="Unassembled WGS sequence"/>
</dbReference>
<dbReference type="EMBL" id="JAWQEG010004584">
    <property type="protein sequence ID" value="KAK3861021.1"/>
    <property type="molecule type" value="Genomic_DNA"/>
</dbReference>
<gene>
    <name evidence="1" type="ORF">Pcinc_032976</name>
</gene>
<evidence type="ECO:0000313" key="1">
    <source>
        <dbReference type="EMBL" id="KAK3861021.1"/>
    </source>
</evidence>
<sequence length="157" mass="17849">MKNTRVYSIYVDAVRWLTQCSSRSRRNRNNNNTYNYNNYNYNWMDGWMYKMLETGLTRQVVMVSGVHRVSRETGRRPTRLSFIYLYSSPHPPSLPPSSVTVAPYHYTTYPPTPSLPSPSLPCTSDISPPPPPSSISLVYVPPHAAPPPPPPYFSLPS</sequence>
<accession>A0AAE1JYA8</accession>
<protein>
    <submittedName>
        <fullName evidence="1">Uncharacterized protein</fullName>
    </submittedName>
</protein>
<organism evidence="1 2">
    <name type="scientific">Petrolisthes cinctipes</name>
    <name type="common">Flat porcelain crab</name>
    <dbReference type="NCBI Taxonomy" id="88211"/>
    <lineage>
        <taxon>Eukaryota</taxon>
        <taxon>Metazoa</taxon>
        <taxon>Ecdysozoa</taxon>
        <taxon>Arthropoda</taxon>
        <taxon>Crustacea</taxon>
        <taxon>Multicrustacea</taxon>
        <taxon>Malacostraca</taxon>
        <taxon>Eumalacostraca</taxon>
        <taxon>Eucarida</taxon>
        <taxon>Decapoda</taxon>
        <taxon>Pleocyemata</taxon>
        <taxon>Anomura</taxon>
        <taxon>Galatheoidea</taxon>
        <taxon>Porcellanidae</taxon>
        <taxon>Petrolisthes</taxon>
    </lineage>
</organism>
<reference evidence="1" key="1">
    <citation type="submission" date="2023-10" db="EMBL/GenBank/DDBJ databases">
        <title>Genome assemblies of two species of porcelain crab, Petrolisthes cinctipes and Petrolisthes manimaculis (Anomura: Porcellanidae).</title>
        <authorList>
            <person name="Angst P."/>
        </authorList>
    </citation>
    <scope>NUCLEOTIDE SEQUENCE</scope>
    <source>
        <strain evidence="1">PB745_01</strain>
        <tissue evidence="1">Gill</tissue>
    </source>
</reference>
<comment type="caution">
    <text evidence="1">The sequence shown here is derived from an EMBL/GenBank/DDBJ whole genome shotgun (WGS) entry which is preliminary data.</text>
</comment>
<keyword evidence="2" id="KW-1185">Reference proteome</keyword>
<name>A0AAE1JYA8_PETCI</name>
<dbReference type="AlphaFoldDB" id="A0AAE1JYA8"/>